<dbReference type="Pfam" id="PF13385">
    <property type="entry name" value="Laminin_G_3"/>
    <property type="match status" value="3"/>
</dbReference>
<evidence type="ECO:0000259" key="5">
    <source>
        <dbReference type="SMART" id="SM00560"/>
    </source>
</evidence>
<proteinExistence type="predicted"/>
<organism evidence="6 7">
    <name type="scientific">Actinocatenispora sera</name>
    <dbReference type="NCBI Taxonomy" id="390989"/>
    <lineage>
        <taxon>Bacteria</taxon>
        <taxon>Bacillati</taxon>
        <taxon>Actinomycetota</taxon>
        <taxon>Actinomycetes</taxon>
        <taxon>Micromonosporales</taxon>
        <taxon>Micromonosporaceae</taxon>
        <taxon>Actinocatenispora</taxon>
    </lineage>
</organism>
<evidence type="ECO:0000256" key="3">
    <source>
        <dbReference type="SAM" id="MobiDB-lite"/>
    </source>
</evidence>
<dbReference type="InterPro" id="IPR006558">
    <property type="entry name" value="LamG-like"/>
</dbReference>
<accession>A0A810LDK9</accession>
<feature type="region of interest" description="Disordered" evidence="3">
    <location>
        <begin position="39"/>
        <end position="74"/>
    </location>
</feature>
<dbReference type="InterPro" id="IPR013320">
    <property type="entry name" value="ConA-like_dom_sf"/>
</dbReference>
<dbReference type="EMBL" id="AP023354">
    <property type="protein sequence ID" value="BCJ32301.1"/>
    <property type="molecule type" value="Genomic_DNA"/>
</dbReference>
<sequence length="1399" mass="147425">MRRFGGASGGLWSMGRLRAAAVVSAAALVAALVPLANSAQAAPSHKTADSAESVDTSGTASVADARAKARSSGKEVEVTSLRGISSETYADPDGSMTAVQHTQPVRVRRGNQWASIDTTLQVSADGSVSPAAVVPDLVFSGGGTGPFVRMATAGRRMSLSWPGMSLPAPSVDGSVATYQNVLPDVDFRLTATAAGFSQLLVIKTPDAAQNPALEQLRFSVATQGLSVSVTADGSLSAVDTGAGGAVFVADQPQMWDSAPPSSSPTTDGSRDGGVKAQSLPGGGTDVGGASHVAPVPTTMDGSTLTLHPDQELLADSSTQYPVYVDPHWYTPKAGQWAMIAAAWPDESYYKFSGSEGVGYCDVSWDARCVKSGRKRLLYQFPASTFAGKKILSATFTGYETSAYQCGTDQGIQLWRVTHFGSNVTWNNHTGDSNWLTYLQTRNVSYCSSTPVEFADSTVTAAVQDAATRRYGTISFGLRASSESSMSDWKTFASGAHLRVNYNAPPDQPRMKNLSMSPGGACVSTDIPAVNQRPMLYAVLSDPDGDQLYGEFKVAWTEADGTVHSWDSGKVGKKASGGTFDVQVPDSFVMSETITIHWEVRAYDGYEWSPWSYSGGSPTSCYFRYDTSVPTPPKVDSADYPASDPSNADDPWIDGVGKYGTFTVTPTADDVVKYQYWLNDGAHVSVTPSDPKNPVTLQLAPSEVGLNYLRVQAFDAAGNASAIYQHMFRVQAGAAAVDRWALDEPTNATTAADANGSLAATVNGGATMGIDGVQNTAMQLNGTDAYAETSGSAVDTSASFSVSAWAKLPADKPNHPGIIATQAGTNKSGFELYYSSAYDRWIFNRYDSDSPDASLTRAKSTAAPTGDRWYLLVGVYDAVQQTIALYVNGVLQQTTSFGTPWKATGDVLIGAGWYGSRDGFFSGDIDDVQLFDRLITGSEAQNLYTQRPVVAARWRLDDSGNAVPAPAAYWKMNEAAGASRAEDTEGSFPAGAQGGVSFGAAGKVDGAVQLNGTDGYLATSGPVLDTSKSFSVSAWAKLPSTKPTGSAIIATQDGTNASGFQLYYSGYYDRWIFGRYESDTSGAPLDRAQSDSPPPGNTWTHLVGVYDASAKNIKLYVNGVLQQTVSYTKPWNATGVVQIGVGWYGHRSLFFPGAVDDLRLFGTALDGSQAAVLADGSLPAITADDGPNGLHAQMTGGAHIDQGEGWVDPPGALVLDGQDDYASTSGPVVDTSGSFTVAGWVDTAAMPDHRMTVFSQAGSVNSGFELCLDPAAADGAGGYRIVMPGADETGASETTADNSIFQPYGGWDHVAIVYDAFAREMRLYVDGQLEQTDTRNSWNGNVIGFNAGGDFQLGRALEGGSWSGYWSGAIDDVWAFEGVLTEDQIQVLATGQDMPTVPGP</sequence>
<dbReference type="Proteomes" id="UP000680750">
    <property type="component" value="Chromosome"/>
</dbReference>
<evidence type="ECO:0000256" key="2">
    <source>
        <dbReference type="ARBA" id="ARBA00023157"/>
    </source>
</evidence>
<feature type="region of interest" description="Disordered" evidence="3">
    <location>
        <begin position="251"/>
        <end position="291"/>
    </location>
</feature>
<evidence type="ECO:0000256" key="4">
    <source>
        <dbReference type="SAM" id="SignalP"/>
    </source>
</evidence>
<feature type="domain" description="LamG-like jellyroll fold" evidence="5">
    <location>
        <begin position="1232"/>
        <end position="1382"/>
    </location>
</feature>
<dbReference type="KEGG" id="aser:Asera_64090"/>
<reference evidence="6" key="1">
    <citation type="submission" date="2020-08" db="EMBL/GenBank/DDBJ databases">
        <title>Whole genome shotgun sequence of Actinocatenispora sera NBRC 101916.</title>
        <authorList>
            <person name="Komaki H."/>
            <person name="Tamura T."/>
        </authorList>
    </citation>
    <scope>NUCLEOTIDE SEQUENCE</scope>
    <source>
        <strain evidence="6">NBRC 101916</strain>
    </source>
</reference>
<feature type="chain" id="PRO_5032513811" description="LamG-like jellyroll fold domain-containing protein" evidence="4">
    <location>
        <begin position="42"/>
        <end position="1399"/>
    </location>
</feature>
<feature type="domain" description="LamG-like jellyroll fold" evidence="5">
    <location>
        <begin position="797"/>
        <end position="937"/>
    </location>
</feature>
<keyword evidence="2" id="KW-1015">Disulfide bond</keyword>
<feature type="compositionally biased region" description="Low complexity" evidence="3">
    <location>
        <begin position="256"/>
        <end position="267"/>
    </location>
</feature>
<dbReference type="PANTHER" id="PTHR46943:SF1">
    <property type="entry name" value="PENTRAXIN-RELATED PROTEIN PTX3"/>
    <property type="match status" value="1"/>
</dbReference>
<evidence type="ECO:0000256" key="1">
    <source>
        <dbReference type="ARBA" id="ARBA00022729"/>
    </source>
</evidence>
<dbReference type="RefSeq" id="WP_169745937.1">
    <property type="nucleotide sequence ID" value="NZ_AP023354.1"/>
</dbReference>
<dbReference type="GO" id="GO:0006955">
    <property type="term" value="P:immune response"/>
    <property type="evidence" value="ECO:0007669"/>
    <property type="project" value="InterPro"/>
</dbReference>
<dbReference type="Gene3D" id="2.60.120.200">
    <property type="match status" value="3"/>
</dbReference>
<evidence type="ECO:0000313" key="6">
    <source>
        <dbReference type="EMBL" id="BCJ32301.1"/>
    </source>
</evidence>
<dbReference type="SMART" id="SM00560">
    <property type="entry name" value="LamGL"/>
    <property type="match status" value="3"/>
</dbReference>
<protein>
    <recommendedName>
        <fullName evidence="5">LamG-like jellyroll fold domain-containing protein</fullName>
    </recommendedName>
</protein>
<keyword evidence="7" id="KW-1185">Reference proteome</keyword>
<dbReference type="SUPFAM" id="SSF49899">
    <property type="entry name" value="Concanavalin A-like lectins/glucanases"/>
    <property type="match status" value="3"/>
</dbReference>
<dbReference type="InterPro" id="IPR042837">
    <property type="entry name" value="PTX3"/>
</dbReference>
<keyword evidence="1 4" id="KW-0732">Signal</keyword>
<evidence type="ECO:0000313" key="7">
    <source>
        <dbReference type="Proteomes" id="UP000680750"/>
    </source>
</evidence>
<name>A0A810LDK9_9ACTN</name>
<gene>
    <name evidence="6" type="ORF">Asera_64090</name>
</gene>
<dbReference type="PANTHER" id="PTHR46943">
    <property type="entry name" value="PENTRAXIN-RELATED PROTEIN PTX3"/>
    <property type="match status" value="1"/>
</dbReference>
<feature type="signal peptide" evidence="4">
    <location>
        <begin position="1"/>
        <end position="41"/>
    </location>
</feature>
<feature type="domain" description="LamG-like jellyroll fold" evidence="5">
    <location>
        <begin position="1027"/>
        <end position="1167"/>
    </location>
</feature>